<dbReference type="Proteomes" id="UP000019262">
    <property type="component" value="Chromosome"/>
</dbReference>
<dbReference type="AlphaFoldDB" id="W5SMK6"/>
<evidence type="ECO:0000313" key="2">
    <source>
        <dbReference type="Proteomes" id="UP000019262"/>
    </source>
</evidence>
<evidence type="ECO:0000313" key="1">
    <source>
        <dbReference type="EMBL" id="AHH08374.1"/>
    </source>
</evidence>
<accession>W5SMK6</accession>
<protein>
    <submittedName>
        <fullName evidence="1">Uncharacterized protein</fullName>
    </submittedName>
</protein>
<organism evidence="1 2">
    <name type="scientific">Borrelia anserina BA2</name>
    <dbReference type="NCBI Taxonomy" id="1313293"/>
    <lineage>
        <taxon>Bacteria</taxon>
        <taxon>Pseudomonadati</taxon>
        <taxon>Spirochaetota</taxon>
        <taxon>Spirochaetia</taxon>
        <taxon>Spirochaetales</taxon>
        <taxon>Borreliaceae</taxon>
        <taxon>Borrelia</taxon>
    </lineage>
</organism>
<proteinExistence type="predicted"/>
<dbReference type="HOGENOM" id="CLU_3372407_0_0_12"/>
<reference evidence="1 2" key="1">
    <citation type="submission" date="2013-04" db="EMBL/GenBank/DDBJ databases">
        <title>Comparative Genomics of Relapsing Fever Spirochetes.</title>
        <authorList>
            <person name="Schwan T.G."/>
            <person name="Raffel S.J."/>
            <person name="Porcella S.F."/>
            <person name="Martens C.A."/>
            <person name="Bruno D.P."/>
            <person name="Rickefs S.M."/>
            <person name="Barbian K.B."/>
        </authorList>
    </citation>
    <scope>NUCLEOTIDE SEQUENCE [LARGE SCALE GENOMIC DNA]</scope>
    <source>
        <strain evidence="1 2">BA2</strain>
    </source>
</reference>
<dbReference type="EMBL" id="CP005829">
    <property type="protein sequence ID" value="AHH08374.1"/>
    <property type="molecule type" value="Genomic_DNA"/>
</dbReference>
<gene>
    <name evidence="1" type="ORF">BAN_0900006</name>
</gene>
<sequence length="34" mass="4026">MYSKDLRKAIIFGIGDFFGSLQKIKHLLDVWKKE</sequence>
<name>W5SMK6_BORAN</name>